<accession>A0A6M1S1P1</accession>
<keyword evidence="13" id="KW-1185">Reference proteome</keyword>
<name>A0A6M1S1P1_9BACT</name>
<reference evidence="12 13" key="1">
    <citation type="submission" date="2020-02" db="EMBL/GenBank/DDBJ databases">
        <title>Draft genome sequence of Limisphaera ngatamarikiensis NGM72.4T, a thermophilic Verrucomicrobia grouped in subdivision 3.</title>
        <authorList>
            <person name="Carere C.R."/>
            <person name="Steen J."/>
            <person name="Hugenholtz P."/>
            <person name="Stott M.B."/>
        </authorList>
    </citation>
    <scope>NUCLEOTIDE SEQUENCE [LARGE SCALE GENOMIC DNA]</scope>
    <source>
        <strain evidence="12 13">NGM72.4</strain>
    </source>
</reference>
<evidence type="ECO:0000256" key="8">
    <source>
        <dbReference type="RuleBase" id="RU004057"/>
    </source>
</evidence>
<organism evidence="12 13">
    <name type="scientific">Limisphaera ngatamarikiensis</name>
    <dbReference type="NCBI Taxonomy" id="1324935"/>
    <lineage>
        <taxon>Bacteria</taxon>
        <taxon>Pseudomonadati</taxon>
        <taxon>Verrucomicrobiota</taxon>
        <taxon>Verrucomicrobiia</taxon>
        <taxon>Limisphaerales</taxon>
        <taxon>Limisphaeraceae</taxon>
        <taxon>Limisphaera</taxon>
    </lineage>
</organism>
<dbReference type="PANTHER" id="PTHR30625:SF15">
    <property type="entry name" value="BIOPOLYMER TRANSPORT PROTEIN EXBB"/>
    <property type="match status" value="1"/>
</dbReference>
<evidence type="ECO:0000256" key="9">
    <source>
        <dbReference type="SAM" id="MobiDB-lite"/>
    </source>
</evidence>
<keyword evidence="4 10" id="KW-0812">Transmembrane</keyword>
<dbReference type="Pfam" id="PF01618">
    <property type="entry name" value="MotA_ExbB"/>
    <property type="match status" value="1"/>
</dbReference>
<keyword evidence="5 8" id="KW-0653">Protein transport</keyword>
<evidence type="ECO:0000256" key="6">
    <source>
        <dbReference type="ARBA" id="ARBA00022989"/>
    </source>
</evidence>
<dbReference type="EMBL" id="JAAKYA010000052">
    <property type="protein sequence ID" value="NGO39310.1"/>
    <property type="molecule type" value="Genomic_DNA"/>
</dbReference>
<dbReference type="RefSeq" id="WP_165107255.1">
    <property type="nucleotide sequence ID" value="NZ_JAAKYA010000052.1"/>
</dbReference>
<proteinExistence type="inferred from homology"/>
<feature type="transmembrane region" description="Helical" evidence="10">
    <location>
        <begin position="6"/>
        <end position="25"/>
    </location>
</feature>
<evidence type="ECO:0000256" key="2">
    <source>
        <dbReference type="ARBA" id="ARBA00022448"/>
    </source>
</evidence>
<feature type="domain" description="MotA/TolQ/ExbB proton channel" evidence="11">
    <location>
        <begin position="63"/>
        <end position="181"/>
    </location>
</feature>
<protein>
    <submittedName>
        <fullName evidence="12">MotA/TolQ/ExbB proton channel family protein</fullName>
    </submittedName>
</protein>
<evidence type="ECO:0000256" key="7">
    <source>
        <dbReference type="ARBA" id="ARBA00023136"/>
    </source>
</evidence>
<feature type="transmembrane region" description="Helical" evidence="10">
    <location>
        <begin position="101"/>
        <end position="127"/>
    </location>
</feature>
<dbReference type="InterPro" id="IPR050790">
    <property type="entry name" value="ExbB/TolQ_transport"/>
</dbReference>
<sequence>METLVYVLLVLTSLVSLTFIIERGVALRWRKVVPPEVEAAVESCQGREDVPMLRRVCEQHPSPLSRLLLLAMEHLAGPKEEAVSALETRARHEVVRLERGLVVLEVAVGVAPLLGLVGTIVGMISLFANIGQAGLGDAARLAQGIALILNATLLGLLIAIPSLIAWSYFNRKVETLAVEMEAICDEFLRRQYRAAECGATASPEGRAGAGMSARAAVRRV</sequence>
<keyword evidence="6 10" id="KW-1133">Transmembrane helix</keyword>
<comment type="similarity">
    <text evidence="8">Belongs to the exbB/tolQ family.</text>
</comment>
<keyword evidence="2 8" id="KW-0813">Transport</keyword>
<dbReference type="Proteomes" id="UP000477311">
    <property type="component" value="Unassembled WGS sequence"/>
</dbReference>
<evidence type="ECO:0000256" key="5">
    <source>
        <dbReference type="ARBA" id="ARBA00022927"/>
    </source>
</evidence>
<evidence type="ECO:0000256" key="1">
    <source>
        <dbReference type="ARBA" id="ARBA00004651"/>
    </source>
</evidence>
<dbReference type="GO" id="GO:0017038">
    <property type="term" value="P:protein import"/>
    <property type="evidence" value="ECO:0007669"/>
    <property type="project" value="TreeGrafter"/>
</dbReference>
<dbReference type="GO" id="GO:0005886">
    <property type="term" value="C:plasma membrane"/>
    <property type="evidence" value="ECO:0007669"/>
    <property type="project" value="UniProtKB-SubCell"/>
</dbReference>
<feature type="transmembrane region" description="Helical" evidence="10">
    <location>
        <begin position="147"/>
        <end position="169"/>
    </location>
</feature>
<evidence type="ECO:0000256" key="3">
    <source>
        <dbReference type="ARBA" id="ARBA00022475"/>
    </source>
</evidence>
<keyword evidence="3" id="KW-1003">Cell membrane</keyword>
<comment type="subcellular location">
    <subcellularLocation>
        <location evidence="1">Cell membrane</location>
        <topology evidence="1">Multi-pass membrane protein</topology>
    </subcellularLocation>
    <subcellularLocation>
        <location evidence="8">Membrane</location>
        <topology evidence="8">Multi-pass membrane protein</topology>
    </subcellularLocation>
</comment>
<evidence type="ECO:0000259" key="11">
    <source>
        <dbReference type="Pfam" id="PF01618"/>
    </source>
</evidence>
<evidence type="ECO:0000256" key="4">
    <source>
        <dbReference type="ARBA" id="ARBA00022692"/>
    </source>
</evidence>
<evidence type="ECO:0000313" key="12">
    <source>
        <dbReference type="EMBL" id="NGO39310.1"/>
    </source>
</evidence>
<comment type="caution">
    <text evidence="12">The sequence shown here is derived from an EMBL/GenBank/DDBJ whole genome shotgun (WGS) entry which is preliminary data.</text>
</comment>
<evidence type="ECO:0000313" key="13">
    <source>
        <dbReference type="Proteomes" id="UP000477311"/>
    </source>
</evidence>
<dbReference type="AlphaFoldDB" id="A0A6M1S1P1"/>
<dbReference type="InterPro" id="IPR002898">
    <property type="entry name" value="MotA_ExbB_proton_chnl"/>
</dbReference>
<feature type="compositionally biased region" description="Low complexity" evidence="9">
    <location>
        <begin position="205"/>
        <end position="220"/>
    </location>
</feature>
<evidence type="ECO:0000256" key="10">
    <source>
        <dbReference type="SAM" id="Phobius"/>
    </source>
</evidence>
<gene>
    <name evidence="12" type="ORF">G4L39_07845</name>
</gene>
<feature type="region of interest" description="Disordered" evidence="9">
    <location>
        <begin position="201"/>
        <end position="220"/>
    </location>
</feature>
<keyword evidence="7 10" id="KW-0472">Membrane</keyword>
<dbReference type="PANTHER" id="PTHR30625">
    <property type="entry name" value="PROTEIN TOLQ"/>
    <property type="match status" value="1"/>
</dbReference>